<dbReference type="Proteomes" id="UP000510886">
    <property type="component" value="Chromosome"/>
</dbReference>
<reference evidence="2 3" key="1">
    <citation type="submission" date="2020-01" db="EMBL/GenBank/DDBJ databases">
        <title>Complete and circular genome sequences of six lactobacillus isolates from horses.</title>
        <authorList>
            <person name="Hassan H.M."/>
        </authorList>
    </citation>
    <scope>NUCLEOTIDE SEQUENCE [LARGE SCALE GENOMIC DNA]</scope>
    <source>
        <strain evidence="2 3">1A</strain>
    </source>
</reference>
<evidence type="ECO:0000259" key="1">
    <source>
        <dbReference type="Pfam" id="PF00881"/>
    </source>
</evidence>
<evidence type="ECO:0000313" key="3">
    <source>
        <dbReference type="Proteomes" id="UP000510886"/>
    </source>
</evidence>
<dbReference type="InterPro" id="IPR029479">
    <property type="entry name" value="Nitroreductase"/>
</dbReference>
<dbReference type="GO" id="GO:0016491">
    <property type="term" value="F:oxidoreductase activity"/>
    <property type="evidence" value="ECO:0007669"/>
    <property type="project" value="InterPro"/>
</dbReference>
<dbReference type="RefSeq" id="WP_180848902.1">
    <property type="nucleotide sequence ID" value="NZ_CAUWBC010000004.1"/>
</dbReference>
<evidence type="ECO:0000313" key="2">
    <source>
        <dbReference type="EMBL" id="QLL78718.1"/>
    </source>
</evidence>
<dbReference type="SUPFAM" id="SSF55469">
    <property type="entry name" value="FMN-dependent nitroreductase-like"/>
    <property type="match status" value="1"/>
</dbReference>
<sequence length="152" mass="16602">MELMTMLHARKAVREYTGQVTPDQLQQLLHAASAAPVGRGNYDNYRLTVIQKPEILQQLPGIYDAPTVIVVSAREVRTSKYLSAGAIIHNIELAAEDMGLGANYNLYCVASLPPEIIPAGFTPLFAITLGQTTTSFTPRPIPVDRIKANIVK</sequence>
<dbReference type="CDD" id="cd02062">
    <property type="entry name" value="Nitro_FMN_reductase"/>
    <property type="match status" value="1"/>
</dbReference>
<protein>
    <submittedName>
        <fullName evidence="2">Nitroreductase</fullName>
    </submittedName>
</protein>
<dbReference type="Gene3D" id="3.40.109.10">
    <property type="entry name" value="NADH Oxidase"/>
    <property type="match status" value="1"/>
</dbReference>
<name>A0A7H9ELW1_9LACO</name>
<feature type="domain" description="Nitroreductase" evidence="1">
    <location>
        <begin position="60"/>
        <end position="104"/>
    </location>
</feature>
<dbReference type="KEGG" id="lsw:GTO87_09045"/>
<dbReference type="EMBL" id="CP047418">
    <property type="protein sequence ID" value="QLL78718.1"/>
    <property type="molecule type" value="Genomic_DNA"/>
</dbReference>
<accession>A0A7H9ELW1</accession>
<dbReference type="AlphaFoldDB" id="A0A7H9ELW1"/>
<dbReference type="Pfam" id="PF00881">
    <property type="entry name" value="Nitroreductase"/>
    <property type="match status" value="1"/>
</dbReference>
<gene>
    <name evidence="2" type="ORF">GTO87_09045</name>
</gene>
<organism evidence="2 3">
    <name type="scientific">Ligilactobacillus saerimneri</name>
    <dbReference type="NCBI Taxonomy" id="228229"/>
    <lineage>
        <taxon>Bacteria</taxon>
        <taxon>Bacillati</taxon>
        <taxon>Bacillota</taxon>
        <taxon>Bacilli</taxon>
        <taxon>Lactobacillales</taxon>
        <taxon>Lactobacillaceae</taxon>
        <taxon>Ligilactobacillus</taxon>
    </lineage>
</organism>
<proteinExistence type="predicted"/>
<dbReference type="InterPro" id="IPR000415">
    <property type="entry name" value="Nitroreductase-like"/>
</dbReference>